<feature type="compositionally biased region" description="Pro residues" evidence="1">
    <location>
        <begin position="1"/>
        <end position="24"/>
    </location>
</feature>
<feature type="transmembrane region" description="Helical" evidence="2">
    <location>
        <begin position="381"/>
        <end position="405"/>
    </location>
</feature>
<dbReference type="InterPro" id="IPR026505">
    <property type="entry name" value="Solute_c_fam_35_mem_F3/F4"/>
</dbReference>
<feature type="transmembrane region" description="Helical" evidence="2">
    <location>
        <begin position="136"/>
        <end position="156"/>
    </location>
</feature>
<feature type="compositionally biased region" description="Polar residues" evidence="1">
    <location>
        <begin position="285"/>
        <end position="296"/>
    </location>
</feature>
<name>A0ABR3QFP0_9TREE</name>
<gene>
    <name evidence="3" type="ORF">Q8F55_000960</name>
</gene>
<feature type="transmembrane region" description="Helical" evidence="2">
    <location>
        <begin position="72"/>
        <end position="92"/>
    </location>
</feature>
<proteinExistence type="predicted"/>
<evidence type="ECO:0000256" key="1">
    <source>
        <dbReference type="SAM" id="MobiDB-lite"/>
    </source>
</evidence>
<dbReference type="Proteomes" id="UP001565368">
    <property type="component" value="Unassembled WGS sequence"/>
</dbReference>
<evidence type="ECO:0000256" key="2">
    <source>
        <dbReference type="SAM" id="Phobius"/>
    </source>
</evidence>
<protein>
    <recommendedName>
        <fullName evidence="5">EamA domain-containing protein</fullName>
    </recommendedName>
</protein>
<feature type="transmembrane region" description="Helical" evidence="2">
    <location>
        <begin position="218"/>
        <end position="241"/>
    </location>
</feature>
<keyword evidence="2" id="KW-1133">Transmembrane helix</keyword>
<evidence type="ECO:0000313" key="4">
    <source>
        <dbReference type="Proteomes" id="UP001565368"/>
    </source>
</evidence>
<keyword evidence="4" id="KW-1185">Reference proteome</keyword>
<dbReference type="RefSeq" id="XP_069213152.1">
    <property type="nucleotide sequence ID" value="XM_069349608.1"/>
</dbReference>
<dbReference type="SUPFAM" id="SSF103481">
    <property type="entry name" value="Multidrug resistance efflux transporter EmrE"/>
    <property type="match status" value="2"/>
</dbReference>
<evidence type="ECO:0008006" key="5">
    <source>
        <dbReference type="Google" id="ProtNLM"/>
    </source>
</evidence>
<keyword evidence="2" id="KW-0472">Membrane</keyword>
<feature type="region of interest" description="Disordered" evidence="1">
    <location>
        <begin position="1"/>
        <end position="30"/>
    </location>
</feature>
<dbReference type="EMBL" id="JBBXJM010000001">
    <property type="protein sequence ID" value="KAL1413208.1"/>
    <property type="molecule type" value="Genomic_DNA"/>
</dbReference>
<evidence type="ECO:0000313" key="3">
    <source>
        <dbReference type="EMBL" id="KAL1413208.1"/>
    </source>
</evidence>
<comment type="caution">
    <text evidence="3">The sequence shown here is derived from an EMBL/GenBank/DDBJ whole genome shotgun (WGS) entry which is preliminary data.</text>
</comment>
<sequence length="458" mass="48512">MPAPGSPPPGRALSPPPPAPAHPPPPDDHTHTRTFYGPFVVLVGIVLASAWQTEAASYMASTLGFDKPYFSFFVTHASFTLVFPVHLAVLALRGGGPRGARGRAKALLRNLRAVLADQFGTVPRWRALARPLARKITPLTLLISAPALCWYVAMAFSPAMDITAIYATSAFHAYFFSLLLLGTRLTRTTVLAIALAFAGVIVLTLDGTSPGEMGKGRVFGDLVMVVGAILLGLYEVVYKLVLPESPRERERHDVERAASPEAATPSVVSEPESDDEDNDIALGSGSAQRTQRQGSRTPLLPKGADENGTAGTSTPPLHYAPLTPPAVGHAHRLAPLPEAFHANFLTSAIGFATLVLLWVPIPLLHWTGVEPFVQPRGAKLIGILVVVCAGGSIYNAGLMVLIGIWGPTTSSVANLLTIGLVAIIDTLWMGRVPTLQTLAGACMICVGFAVLLWEGEGE</sequence>
<feature type="transmembrane region" description="Helical" evidence="2">
    <location>
        <begin position="35"/>
        <end position="52"/>
    </location>
</feature>
<organism evidence="3 4">
    <name type="scientific">Vanrija albida</name>
    <dbReference type="NCBI Taxonomy" id="181172"/>
    <lineage>
        <taxon>Eukaryota</taxon>
        <taxon>Fungi</taxon>
        <taxon>Dikarya</taxon>
        <taxon>Basidiomycota</taxon>
        <taxon>Agaricomycotina</taxon>
        <taxon>Tremellomycetes</taxon>
        <taxon>Trichosporonales</taxon>
        <taxon>Trichosporonaceae</taxon>
        <taxon>Vanrija</taxon>
    </lineage>
</organism>
<feature type="compositionally biased region" description="Basic and acidic residues" evidence="1">
    <location>
        <begin position="248"/>
        <end position="258"/>
    </location>
</feature>
<feature type="transmembrane region" description="Helical" evidence="2">
    <location>
        <begin position="188"/>
        <end position="206"/>
    </location>
</feature>
<feature type="transmembrane region" description="Helical" evidence="2">
    <location>
        <begin position="162"/>
        <end position="181"/>
    </location>
</feature>
<dbReference type="InterPro" id="IPR037185">
    <property type="entry name" value="EmrE-like"/>
</dbReference>
<feature type="transmembrane region" description="Helical" evidence="2">
    <location>
        <begin position="412"/>
        <end position="429"/>
    </location>
</feature>
<feature type="transmembrane region" description="Helical" evidence="2">
    <location>
        <begin position="435"/>
        <end position="453"/>
    </location>
</feature>
<accession>A0ABR3QFP0</accession>
<dbReference type="GeneID" id="95982003"/>
<dbReference type="PANTHER" id="PTHR19346:SF4">
    <property type="entry name" value="SUGAR PHOSPHATE TRANSPORTER DOMAIN-CONTAINING PROTEIN"/>
    <property type="match status" value="1"/>
</dbReference>
<dbReference type="PANTHER" id="PTHR19346">
    <property type="entry name" value="SUGAR PHOSPHATE TRANSPORTER DOMAIN-CONTAINING PROTEIN"/>
    <property type="match status" value="1"/>
</dbReference>
<feature type="transmembrane region" description="Helical" evidence="2">
    <location>
        <begin position="342"/>
        <end position="361"/>
    </location>
</feature>
<reference evidence="3 4" key="1">
    <citation type="submission" date="2023-08" db="EMBL/GenBank/DDBJ databases">
        <title>Annotated Genome Sequence of Vanrija albida AlHP1.</title>
        <authorList>
            <person name="Herzog R."/>
        </authorList>
    </citation>
    <scope>NUCLEOTIDE SEQUENCE [LARGE SCALE GENOMIC DNA]</scope>
    <source>
        <strain evidence="3 4">AlHP1</strain>
    </source>
</reference>
<keyword evidence="2" id="KW-0812">Transmembrane</keyword>
<feature type="region of interest" description="Disordered" evidence="1">
    <location>
        <begin position="248"/>
        <end position="321"/>
    </location>
</feature>